<dbReference type="InterPro" id="IPR006935">
    <property type="entry name" value="Helicase/UvrB_N"/>
</dbReference>
<evidence type="ECO:0000259" key="1">
    <source>
        <dbReference type="PROSITE" id="PS51192"/>
    </source>
</evidence>
<organism evidence="2">
    <name type="scientific">marine sediment metagenome</name>
    <dbReference type="NCBI Taxonomy" id="412755"/>
    <lineage>
        <taxon>unclassified sequences</taxon>
        <taxon>metagenomes</taxon>
        <taxon>ecological metagenomes</taxon>
    </lineage>
</organism>
<reference evidence="2" key="1">
    <citation type="journal article" date="2014" name="Front. Microbiol.">
        <title>High frequency of phylogenetically diverse reductive dehalogenase-homologous genes in deep subseafloor sedimentary metagenomes.</title>
        <authorList>
            <person name="Kawai M."/>
            <person name="Futagami T."/>
            <person name="Toyoda A."/>
            <person name="Takaki Y."/>
            <person name="Nishi S."/>
            <person name="Hori S."/>
            <person name="Arai W."/>
            <person name="Tsubouchi T."/>
            <person name="Morono Y."/>
            <person name="Uchiyama I."/>
            <person name="Ito T."/>
            <person name="Fujiyama A."/>
            <person name="Inagaki F."/>
            <person name="Takami H."/>
        </authorList>
    </citation>
    <scope>NUCLEOTIDE SEQUENCE</scope>
    <source>
        <strain evidence="2">Expedition CK06-06</strain>
    </source>
</reference>
<dbReference type="GO" id="GO:0005524">
    <property type="term" value="F:ATP binding"/>
    <property type="evidence" value="ECO:0007669"/>
    <property type="project" value="InterPro"/>
</dbReference>
<dbReference type="PROSITE" id="PS51192">
    <property type="entry name" value="HELICASE_ATP_BIND_1"/>
    <property type="match status" value="1"/>
</dbReference>
<proteinExistence type="predicted"/>
<dbReference type="Pfam" id="PF04851">
    <property type="entry name" value="ResIII"/>
    <property type="match status" value="1"/>
</dbReference>
<feature type="non-terminal residue" evidence="2">
    <location>
        <position position="268"/>
    </location>
</feature>
<gene>
    <name evidence="2" type="ORF">S01H4_51510</name>
</gene>
<comment type="caution">
    <text evidence="2">The sequence shown here is derived from an EMBL/GenBank/DDBJ whole genome shotgun (WGS) entry which is preliminary data.</text>
</comment>
<dbReference type="SUPFAM" id="SSF52540">
    <property type="entry name" value="P-loop containing nucleoside triphosphate hydrolases"/>
    <property type="match status" value="1"/>
</dbReference>
<evidence type="ECO:0000313" key="2">
    <source>
        <dbReference type="EMBL" id="GAH00062.1"/>
    </source>
</evidence>
<dbReference type="SMART" id="SM00487">
    <property type="entry name" value="DEXDc"/>
    <property type="match status" value="1"/>
</dbReference>
<dbReference type="InterPro" id="IPR014001">
    <property type="entry name" value="Helicase_ATP-bd"/>
</dbReference>
<name>X1BYK1_9ZZZZ</name>
<dbReference type="EMBL" id="BART01029340">
    <property type="protein sequence ID" value="GAH00062.1"/>
    <property type="molecule type" value="Genomic_DNA"/>
</dbReference>
<feature type="domain" description="Helicase ATP-binding" evidence="1">
    <location>
        <begin position="28"/>
        <end position="167"/>
    </location>
</feature>
<accession>X1BYK1</accession>
<dbReference type="GO" id="GO:0003677">
    <property type="term" value="F:DNA binding"/>
    <property type="evidence" value="ECO:0007669"/>
    <property type="project" value="InterPro"/>
</dbReference>
<feature type="non-terminal residue" evidence="2">
    <location>
        <position position="1"/>
    </location>
</feature>
<dbReference type="AlphaFoldDB" id="X1BYK1"/>
<protein>
    <recommendedName>
        <fullName evidence="1">Helicase ATP-binding domain-containing protein</fullName>
    </recommendedName>
</protein>
<dbReference type="GO" id="GO:0016787">
    <property type="term" value="F:hydrolase activity"/>
    <property type="evidence" value="ECO:0007669"/>
    <property type="project" value="InterPro"/>
</dbReference>
<dbReference type="InterPro" id="IPR027417">
    <property type="entry name" value="P-loop_NTPase"/>
</dbReference>
<dbReference type="Gene3D" id="3.40.50.300">
    <property type="entry name" value="P-loop containing nucleotide triphosphate hydrolases"/>
    <property type="match status" value="1"/>
</dbReference>
<sequence length="268" mass="30790">EKSEAPPIDLVITKRQTVTREGKFGDAQKIFRLDHRVAMEFCTGFGKTYAALKLIAEDLINTKGKTKWYIVVPREKIIQTWYNEMDKWGFKWMHKHSLVEIINYSSSHKFEKGRNFCLDEAHNITELREGNLTNVIDKKTRIIACSATIDSKKFTILREFGFNKKHRIVVTLDQGVESGAVTDYLIYMLPLKMNKLFRSGIVGLNRWLNSCKKKKNAAGIEAAIFAQTRYLYNSYQKLMAAKYVMDSFADTDKVCLFVMTRSIGGASL</sequence>